<dbReference type="OrthoDB" id="59569at2157"/>
<protein>
    <submittedName>
        <fullName evidence="1">Uncharacterized protein</fullName>
    </submittedName>
</protein>
<dbReference type="GeneID" id="10772980"/>
<dbReference type="RefSeq" id="WP_013866991.1">
    <property type="nucleotide sequence ID" value="NC_015636.1"/>
</dbReference>
<accession>F8AMB6</accession>
<dbReference type="eggNOG" id="arCOG05043">
    <property type="taxonomic scope" value="Archaea"/>
</dbReference>
<dbReference type="EMBL" id="CP002792">
    <property type="protein sequence ID" value="AEH06806.1"/>
    <property type="molecule type" value="Genomic_DNA"/>
</dbReference>
<dbReference type="KEGG" id="mok:Metok_0829"/>
<evidence type="ECO:0000313" key="1">
    <source>
        <dbReference type="EMBL" id="AEH06806.1"/>
    </source>
</evidence>
<name>F8AMB6_METOI</name>
<dbReference type="AlphaFoldDB" id="F8AMB6"/>
<reference evidence="1" key="1">
    <citation type="submission" date="2011-05" db="EMBL/GenBank/DDBJ databases">
        <title>Complete sequence of chromosome of Methanothermococcus okinawensis IH1.</title>
        <authorList>
            <consortium name="US DOE Joint Genome Institute"/>
            <person name="Lucas S."/>
            <person name="Han J."/>
            <person name="Lapidus A."/>
            <person name="Cheng J.-F."/>
            <person name="Goodwin L."/>
            <person name="Pitluck S."/>
            <person name="Peters L."/>
            <person name="Mikhailova N."/>
            <person name="Held B."/>
            <person name="Han C."/>
            <person name="Tapia R."/>
            <person name="Land M."/>
            <person name="Hauser L."/>
            <person name="Kyrpides N."/>
            <person name="Ivanova N."/>
            <person name="Pagani I."/>
            <person name="Sieprawska-Lupa M."/>
            <person name="Takai K."/>
            <person name="Miyazaki J."/>
            <person name="Whitman W."/>
            <person name="Woyke T."/>
        </authorList>
    </citation>
    <scope>NUCLEOTIDE SEQUENCE [LARGE SCALE GENOMIC DNA]</scope>
    <source>
        <strain evidence="1">IH1</strain>
    </source>
</reference>
<evidence type="ECO:0000313" key="2">
    <source>
        <dbReference type="Proteomes" id="UP000009296"/>
    </source>
</evidence>
<gene>
    <name evidence="1" type="ordered locus">Metok_0829</name>
</gene>
<dbReference type="STRING" id="647113.Metok_0829"/>
<proteinExistence type="predicted"/>
<sequence length="80" mass="9482">MHYSIIKPIVDEEKLLIDRGSLKTKRKFAFLLEKGDIILVNKTLEVNEEVEVLVDYTYTEKSKRPKESIKIYKIKELIKE</sequence>
<dbReference type="HOGENOM" id="CLU_2581363_0_0_2"/>
<organism evidence="1 2">
    <name type="scientific">Methanothermococcus okinawensis (strain DSM 14208 / JCM 11175 / IH1)</name>
    <dbReference type="NCBI Taxonomy" id="647113"/>
    <lineage>
        <taxon>Archaea</taxon>
        <taxon>Methanobacteriati</taxon>
        <taxon>Methanobacteriota</taxon>
        <taxon>Methanomada group</taxon>
        <taxon>Methanococci</taxon>
        <taxon>Methanococcales</taxon>
        <taxon>Methanococcaceae</taxon>
        <taxon>Methanothermococcus</taxon>
    </lineage>
</organism>
<dbReference type="Proteomes" id="UP000009296">
    <property type="component" value="Chromosome"/>
</dbReference>
<keyword evidence="2" id="KW-1185">Reference proteome</keyword>